<dbReference type="GO" id="GO:0006145">
    <property type="term" value="P:purine nucleobase catabolic process"/>
    <property type="evidence" value="ECO:0007669"/>
    <property type="project" value="TreeGrafter"/>
</dbReference>
<dbReference type="GO" id="GO:0005737">
    <property type="term" value="C:cytoplasm"/>
    <property type="evidence" value="ECO:0007669"/>
    <property type="project" value="TreeGrafter"/>
</dbReference>
<protein>
    <submittedName>
        <fullName evidence="2">Carbohydrate esterase family 9 protein</fullName>
    </submittedName>
</protein>
<dbReference type="OMA" id="SHQHAPK"/>
<dbReference type="Pfam" id="PF01979">
    <property type="entry name" value="Amidohydro_1"/>
    <property type="match status" value="1"/>
</dbReference>
<proteinExistence type="predicted"/>
<evidence type="ECO:0000313" key="2">
    <source>
        <dbReference type="EMBL" id="PBK90230.1"/>
    </source>
</evidence>
<dbReference type="PANTHER" id="PTHR43668:SF5">
    <property type="entry name" value="AMIDOHYDROLASE 3 DOMAIN-CONTAINING PROTEIN"/>
    <property type="match status" value="1"/>
</dbReference>
<organism evidence="2 3">
    <name type="scientific">Armillaria gallica</name>
    <name type="common">Bulbous honey fungus</name>
    <name type="synonym">Armillaria bulbosa</name>
    <dbReference type="NCBI Taxonomy" id="47427"/>
    <lineage>
        <taxon>Eukaryota</taxon>
        <taxon>Fungi</taxon>
        <taxon>Dikarya</taxon>
        <taxon>Basidiomycota</taxon>
        <taxon>Agaricomycotina</taxon>
        <taxon>Agaricomycetes</taxon>
        <taxon>Agaricomycetidae</taxon>
        <taxon>Agaricales</taxon>
        <taxon>Marasmiineae</taxon>
        <taxon>Physalacriaceae</taxon>
        <taxon>Armillaria</taxon>
    </lineage>
</organism>
<dbReference type="PANTHER" id="PTHR43668">
    <property type="entry name" value="ALLANTOINASE"/>
    <property type="match status" value="1"/>
</dbReference>
<dbReference type="InterPro" id="IPR032466">
    <property type="entry name" value="Metal_Hydrolase"/>
</dbReference>
<accession>A0A2H3D800</accession>
<dbReference type="Proteomes" id="UP000217790">
    <property type="component" value="Unassembled WGS sequence"/>
</dbReference>
<dbReference type="STRING" id="47427.A0A2H3D800"/>
<dbReference type="AlphaFoldDB" id="A0A2H3D800"/>
<dbReference type="InterPro" id="IPR006680">
    <property type="entry name" value="Amidohydro-rel"/>
</dbReference>
<feature type="domain" description="Amidohydrolase-related" evidence="1">
    <location>
        <begin position="402"/>
        <end position="492"/>
    </location>
</feature>
<dbReference type="EMBL" id="KZ293666">
    <property type="protein sequence ID" value="PBK90230.1"/>
    <property type="molecule type" value="Genomic_DNA"/>
</dbReference>
<dbReference type="InterPro" id="IPR050138">
    <property type="entry name" value="DHOase/Allantoinase_Hydrolase"/>
</dbReference>
<dbReference type="SUPFAM" id="SSF51338">
    <property type="entry name" value="Composite domain of metallo-dependent hydrolases"/>
    <property type="match status" value="1"/>
</dbReference>
<dbReference type="Gene3D" id="3.20.20.140">
    <property type="entry name" value="Metal-dependent hydrolases"/>
    <property type="match status" value="2"/>
</dbReference>
<sequence length="941" mass="101591">MGIVRDDQRSSALGRIIARGLAPVLLLCTLSLSWVSNGANDLTLATIPLRAEDIRQKCQNIHVLPGPQQEFASRTESDRHVQSTRPTLLKNATIWTGRVSGFEVVRGDLLMDKGIVKKVGAIDVEVLDGFCAELVVHDVGGAWVSPGIVDLHSHLGICYSPDFDECADGNSLHGITQPWLRSLDALNTHDDAYRLSIAGGITTALVLPGSANAIGGQAFAIKLRPTEEKTPSSMLLEPPFSLNGSYIDSSLPPRWRQMKQACGENPSGAYEGSRMDTIWAFREAYHTARSIRNKQDEYCTKALAGQWSGLGDFPESLQWEALVDVLRGRVKIHNHCYEAVDLDGIVRLSQEFKFPIAAFHHAHETYLVPDLLKRAYGHPPASAIFATFAHYKREGYRGSEFAARILSEHGLDVVMKSDHPATNSRYLLHEAQLAHYYGLPENIALASVMSTPAKVMGQDHRIGYIKTGYDADVVIWDSHPLALGATPKQVYIDGIAQLDKSYSRPKSPSHQHAPKTPSFDQEAIDAVRYDGLPPLQAKISTPDVVIFTNVTSVFVKSRWRIEQVFSAASDSPGIVVVKDGKVVCRGAEPCPEVHSDSSVRRVNLMGGSIAPGLTSVGSPLGLADIDFEDSTKDGVVIDPFLSDIPSLVGGGEAIIRAVDGLQFASPDMLLAYRGGVTTAVTAPESSGFLSGLSAAFTTGAAHKLEKGAVIQDVVALHVMVSMSSPISISTQLGALRRLLSGEAHGELGVQFRKVVEGEIPLVVTVYSADVMASLIQLKQETERIFGKRIRMTFLGAPEAHLLATEIGNAGVGVILGRVRPFPNDWQSRRILPGPPLSEDSALDVLLSHNVIVGIGLDVLGLGPQKSSARNTRFDAAWAALEARTEISQSDALALASVNLEVLLGVDNEDYDLVATTFGTLLDFESKVVGVVSSRRGVVDLF</sequence>
<dbReference type="SUPFAM" id="SSF51556">
    <property type="entry name" value="Metallo-dependent hydrolases"/>
    <property type="match status" value="1"/>
</dbReference>
<evidence type="ECO:0000313" key="3">
    <source>
        <dbReference type="Proteomes" id="UP000217790"/>
    </source>
</evidence>
<reference evidence="3" key="1">
    <citation type="journal article" date="2017" name="Nat. Ecol. Evol.">
        <title>Genome expansion and lineage-specific genetic innovations in the forest pathogenic fungi Armillaria.</title>
        <authorList>
            <person name="Sipos G."/>
            <person name="Prasanna A.N."/>
            <person name="Walter M.C."/>
            <person name="O'Connor E."/>
            <person name="Balint B."/>
            <person name="Krizsan K."/>
            <person name="Kiss B."/>
            <person name="Hess J."/>
            <person name="Varga T."/>
            <person name="Slot J."/>
            <person name="Riley R."/>
            <person name="Boka B."/>
            <person name="Rigling D."/>
            <person name="Barry K."/>
            <person name="Lee J."/>
            <person name="Mihaltcheva S."/>
            <person name="LaButti K."/>
            <person name="Lipzen A."/>
            <person name="Waldron R."/>
            <person name="Moloney N.M."/>
            <person name="Sperisen C."/>
            <person name="Kredics L."/>
            <person name="Vagvoelgyi C."/>
            <person name="Patrignani A."/>
            <person name="Fitzpatrick D."/>
            <person name="Nagy I."/>
            <person name="Doyle S."/>
            <person name="Anderson J.B."/>
            <person name="Grigoriev I.V."/>
            <person name="Gueldener U."/>
            <person name="Muensterkoetter M."/>
            <person name="Nagy L.G."/>
        </authorList>
    </citation>
    <scope>NUCLEOTIDE SEQUENCE [LARGE SCALE GENOMIC DNA]</scope>
    <source>
        <strain evidence="3">Ar21-2</strain>
    </source>
</reference>
<dbReference type="OrthoDB" id="10258955at2759"/>
<name>A0A2H3D800_ARMGA</name>
<dbReference type="InParanoid" id="A0A2H3D800"/>
<dbReference type="InterPro" id="IPR011059">
    <property type="entry name" value="Metal-dep_hydrolase_composite"/>
</dbReference>
<dbReference type="GO" id="GO:0004038">
    <property type="term" value="F:allantoinase activity"/>
    <property type="evidence" value="ECO:0007669"/>
    <property type="project" value="TreeGrafter"/>
</dbReference>
<evidence type="ECO:0000259" key="1">
    <source>
        <dbReference type="Pfam" id="PF01979"/>
    </source>
</evidence>
<keyword evidence="3" id="KW-1185">Reference proteome</keyword>
<gene>
    <name evidence="2" type="ORF">ARMGADRAFT_1014833</name>
</gene>